<dbReference type="SUPFAM" id="SSF51011">
    <property type="entry name" value="Glycosyl hydrolase domain"/>
    <property type="match status" value="1"/>
</dbReference>
<organism evidence="9 10">
    <name type="scientific">Microbacter margulisiae</name>
    <dbReference type="NCBI Taxonomy" id="1350067"/>
    <lineage>
        <taxon>Bacteria</taxon>
        <taxon>Pseudomonadati</taxon>
        <taxon>Bacteroidota</taxon>
        <taxon>Bacteroidia</taxon>
        <taxon>Bacteroidales</taxon>
        <taxon>Porphyromonadaceae</taxon>
        <taxon>Microbacter</taxon>
    </lineage>
</organism>
<accession>A0A7W5DQ61</accession>
<dbReference type="Pfam" id="PF17137">
    <property type="entry name" value="DUF5110"/>
    <property type="match status" value="1"/>
</dbReference>
<dbReference type="CDD" id="cd06604">
    <property type="entry name" value="GH31_glucosidase_II_MalA"/>
    <property type="match status" value="1"/>
</dbReference>
<evidence type="ECO:0000259" key="8">
    <source>
        <dbReference type="Pfam" id="PF21365"/>
    </source>
</evidence>
<dbReference type="InterPro" id="IPR017853">
    <property type="entry name" value="GH"/>
</dbReference>
<dbReference type="InterPro" id="IPR011013">
    <property type="entry name" value="Gal_mutarotase_sf_dom"/>
</dbReference>
<dbReference type="GO" id="GO:0005975">
    <property type="term" value="P:carbohydrate metabolic process"/>
    <property type="evidence" value="ECO:0007669"/>
    <property type="project" value="InterPro"/>
</dbReference>
<dbReference type="PANTHER" id="PTHR22762:SF120">
    <property type="entry name" value="HETEROGLYCAN GLUCOSIDASE 1"/>
    <property type="match status" value="1"/>
</dbReference>
<proteinExistence type="inferred from homology"/>
<evidence type="ECO:0000259" key="5">
    <source>
        <dbReference type="Pfam" id="PF01055"/>
    </source>
</evidence>
<dbReference type="SUPFAM" id="SSF51445">
    <property type="entry name" value="(Trans)glycosidases"/>
    <property type="match status" value="1"/>
</dbReference>
<feature type="domain" description="Glycosyl hydrolase family 31 C-terminal" evidence="8">
    <location>
        <begin position="588"/>
        <end position="675"/>
    </location>
</feature>
<dbReference type="InterPro" id="IPR048395">
    <property type="entry name" value="Glyco_hydro_31_C"/>
</dbReference>
<dbReference type="Pfam" id="PF21365">
    <property type="entry name" value="Glyco_hydro_31_3rd"/>
    <property type="match status" value="1"/>
</dbReference>
<evidence type="ECO:0000256" key="3">
    <source>
        <dbReference type="ARBA" id="ARBA00023295"/>
    </source>
</evidence>
<dbReference type="PROSITE" id="PS00129">
    <property type="entry name" value="GLYCOSYL_HYDROL_F31_1"/>
    <property type="match status" value="1"/>
</dbReference>
<dbReference type="Pfam" id="PF13802">
    <property type="entry name" value="Gal_mutarotas_2"/>
    <property type="match status" value="1"/>
</dbReference>
<feature type="domain" description="DUF5110" evidence="7">
    <location>
        <begin position="692"/>
        <end position="758"/>
    </location>
</feature>
<name>A0A7W5DQ61_9PORP</name>
<dbReference type="SUPFAM" id="SSF74650">
    <property type="entry name" value="Galactose mutarotase-like"/>
    <property type="match status" value="1"/>
</dbReference>
<reference evidence="9 10" key="1">
    <citation type="submission" date="2020-08" db="EMBL/GenBank/DDBJ databases">
        <title>Genomic Encyclopedia of Type Strains, Phase IV (KMG-IV): sequencing the most valuable type-strain genomes for metagenomic binning, comparative biology and taxonomic classification.</title>
        <authorList>
            <person name="Goeker M."/>
        </authorList>
    </citation>
    <scope>NUCLEOTIDE SEQUENCE [LARGE SCALE GENOMIC DNA]</scope>
    <source>
        <strain evidence="9 10">DSM 27471</strain>
    </source>
</reference>
<dbReference type="InterPro" id="IPR025887">
    <property type="entry name" value="Glyco_hydro_31_N_dom"/>
</dbReference>
<sequence>MKRYYLLWILLGILYPNMKGQVPANSPLGNVKKIEVSHSTYTFLTTNGRAQVTVYAPGVIRIRVAHQAFAPDFSYAVEVKPEACHVQVTDAKGLYTISTDSVTLRITKDPLRFTFLTKTGEVINADDPAFGTSWLGEEVTTYKTLQPGERFIGMGEHGGNLDRAGTACVNYNTDNPEYDDASDRMYSTIPFYMGLHDHLAYGIFMDNSSRSLFSFGAGSNRFDYFRASCGEMNYYFIYHSTVKGIIGSYTWLTGRTPIPPIWSLGYQQCRWCYFPEADLLSTAAKFRERHIPIDMIYLDINYMDHYKIFTWDPHRFPDPKAMTGKLQKMGMHLAVIIDPGVKIAKNYPVYQQGVDSSLFIKYPDGTNYAGQVWPGWCNFPDFTMPKTRAWWGRWVKTYADEGVTGFWNDMNEIAVWGKEVPDLLNLNWDGLHTTYRQAKNVYGFQMARSTYEGAKKYMDGKRPFVLSRSGYSGLQRYTAIWTGDNQAKEDHMLLGVRLINSLGLSGVTFAGMDVGGFSGNPTQSLYTRWMEIGAFLPMYRAHTTINSNREEPWDFGETCEDIARRYIGFRYQLLPYIYAGFYESSQDGMPLNRSLAINYTNDSTIYDPEFQQEYLFGPSILVAPVKGTESLCRVYLPEGNWYDLFNDKPYAGKQVIVANSELNRLPLYVKAGSIIPMQKLVESTADNSGDTLFINLYEGQQPNQYRYYEDDGTTYKYESGHYYKRLISYDPQQAMLTFGKKEGSFTSRFHVITLVLHGFTPEEVQHLTVNGAAKTVTPEEIRFFTSHFAFADYGPFDTKHVLSVSFPDNDDQIQVSW</sequence>
<feature type="domain" description="Glycoside hydrolase family 31 N-terminal" evidence="6">
    <location>
        <begin position="50"/>
        <end position="213"/>
    </location>
</feature>
<dbReference type="Gene3D" id="2.60.40.1180">
    <property type="entry name" value="Golgi alpha-mannosidase II"/>
    <property type="match status" value="2"/>
</dbReference>
<evidence type="ECO:0000313" key="10">
    <source>
        <dbReference type="Proteomes" id="UP000544222"/>
    </source>
</evidence>
<protein>
    <submittedName>
        <fullName evidence="9">Alpha-glucosidase</fullName>
        <ecNumber evidence="9">3.2.1.20</ecNumber>
    </submittedName>
</protein>
<evidence type="ECO:0000259" key="6">
    <source>
        <dbReference type="Pfam" id="PF13802"/>
    </source>
</evidence>
<comment type="similarity">
    <text evidence="1 4">Belongs to the glycosyl hydrolase 31 family.</text>
</comment>
<dbReference type="InterPro" id="IPR013780">
    <property type="entry name" value="Glyco_hydro_b"/>
</dbReference>
<dbReference type="GO" id="GO:0030246">
    <property type="term" value="F:carbohydrate binding"/>
    <property type="evidence" value="ECO:0007669"/>
    <property type="project" value="InterPro"/>
</dbReference>
<keyword evidence="10" id="KW-1185">Reference proteome</keyword>
<dbReference type="AlphaFoldDB" id="A0A7W5DQ61"/>
<evidence type="ECO:0000259" key="7">
    <source>
        <dbReference type="Pfam" id="PF17137"/>
    </source>
</evidence>
<dbReference type="Pfam" id="PF01055">
    <property type="entry name" value="Glyco_hydro_31_2nd"/>
    <property type="match status" value="1"/>
</dbReference>
<evidence type="ECO:0000313" key="9">
    <source>
        <dbReference type="EMBL" id="MBB3186534.1"/>
    </source>
</evidence>
<evidence type="ECO:0000256" key="1">
    <source>
        <dbReference type="ARBA" id="ARBA00007806"/>
    </source>
</evidence>
<dbReference type="EMBL" id="JACHYB010000001">
    <property type="protein sequence ID" value="MBB3186534.1"/>
    <property type="molecule type" value="Genomic_DNA"/>
</dbReference>
<keyword evidence="3 4" id="KW-0326">Glycosidase</keyword>
<dbReference type="GO" id="GO:0004558">
    <property type="term" value="F:alpha-1,4-glucosidase activity"/>
    <property type="evidence" value="ECO:0007669"/>
    <property type="project" value="UniProtKB-EC"/>
</dbReference>
<dbReference type="Proteomes" id="UP000544222">
    <property type="component" value="Unassembled WGS sequence"/>
</dbReference>
<gene>
    <name evidence="9" type="ORF">FHX64_000697</name>
</gene>
<dbReference type="Gene3D" id="2.60.40.1760">
    <property type="entry name" value="glycosyl hydrolase (family 31)"/>
    <property type="match status" value="1"/>
</dbReference>
<evidence type="ECO:0000256" key="2">
    <source>
        <dbReference type="ARBA" id="ARBA00022801"/>
    </source>
</evidence>
<dbReference type="PANTHER" id="PTHR22762">
    <property type="entry name" value="ALPHA-GLUCOSIDASE"/>
    <property type="match status" value="1"/>
</dbReference>
<dbReference type="EC" id="3.2.1.20" evidence="9"/>
<feature type="domain" description="Glycoside hydrolase family 31 TIM barrel" evidence="5">
    <location>
        <begin position="256"/>
        <end position="579"/>
    </location>
</feature>
<dbReference type="InterPro" id="IPR000322">
    <property type="entry name" value="Glyco_hydro_31_TIM"/>
</dbReference>
<dbReference type="InterPro" id="IPR030458">
    <property type="entry name" value="Glyco_hydro_31_AS"/>
</dbReference>
<comment type="caution">
    <text evidence="9">The sequence shown here is derived from an EMBL/GenBank/DDBJ whole genome shotgun (WGS) entry which is preliminary data.</text>
</comment>
<dbReference type="RefSeq" id="WP_183412415.1">
    <property type="nucleotide sequence ID" value="NZ_JACHYB010000001.1"/>
</dbReference>
<keyword evidence="2 4" id="KW-0378">Hydrolase</keyword>
<dbReference type="InterPro" id="IPR033403">
    <property type="entry name" value="DUF5110"/>
</dbReference>
<evidence type="ECO:0000256" key="4">
    <source>
        <dbReference type="RuleBase" id="RU361185"/>
    </source>
</evidence>
<dbReference type="Gene3D" id="3.20.20.80">
    <property type="entry name" value="Glycosidases"/>
    <property type="match status" value="2"/>
</dbReference>
<dbReference type="CDD" id="cd14752">
    <property type="entry name" value="GH31_N"/>
    <property type="match status" value="1"/>
</dbReference>